<evidence type="ECO:0000256" key="3">
    <source>
        <dbReference type="ARBA" id="ARBA00022741"/>
    </source>
</evidence>
<keyword evidence="3" id="KW-0547">Nucleotide-binding</keyword>
<comment type="similarity">
    <text evidence="1">Belongs to the ABC transporter superfamily.</text>
</comment>
<evidence type="ECO:0000256" key="5">
    <source>
        <dbReference type="ARBA" id="ARBA00022970"/>
    </source>
</evidence>
<sequence length="245" mass="25677">MSPPPLLALHGLSVSYGGAPVVDRVSLEVRPGEVLALLGANGAGKSSLLKAVIGLLPAAGRVLLDGSDITVLAPERRARLGIGYVPEGRRVFPGMSVRDNLEVASFAPAAERTLLLDRVFALFPQLRAKSGERAWRLSGGQQQMLAIGRALMGEPRLLLLDEPSLGLSPLLTAQVMETVREIAAGGTAVLLAEQAAARALEAADLGAWLRLGRLAETGSAADLRRRLEADPDFMGNPLATGRSAL</sequence>
<dbReference type="InterPro" id="IPR052156">
    <property type="entry name" value="BCAA_Transport_ATP-bd_LivF"/>
</dbReference>
<dbReference type="PANTHER" id="PTHR43820:SF4">
    <property type="entry name" value="HIGH-AFFINITY BRANCHED-CHAIN AMINO ACID TRANSPORT ATP-BINDING PROTEIN LIVF"/>
    <property type="match status" value="1"/>
</dbReference>
<proteinExistence type="inferred from homology"/>
<dbReference type="CDD" id="cd03224">
    <property type="entry name" value="ABC_TM1139_LivF_branched"/>
    <property type="match status" value="1"/>
</dbReference>
<feature type="domain" description="ABC transporter" evidence="6">
    <location>
        <begin position="7"/>
        <end position="236"/>
    </location>
</feature>
<dbReference type="Gene3D" id="3.40.50.300">
    <property type="entry name" value="P-loop containing nucleotide triphosphate hydrolases"/>
    <property type="match status" value="1"/>
</dbReference>
<reference evidence="7" key="1">
    <citation type="submission" date="2021-02" db="EMBL/GenBank/DDBJ databases">
        <title>Skermanella TT6 skin isolate.</title>
        <authorList>
            <person name="Lee K."/>
            <person name="Ganzorig M."/>
        </authorList>
    </citation>
    <scope>NUCLEOTIDE SEQUENCE</scope>
    <source>
        <strain evidence="7">TT6</strain>
    </source>
</reference>
<evidence type="ECO:0000313" key="8">
    <source>
        <dbReference type="Proteomes" id="UP000595197"/>
    </source>
</evidence>
<dbReference type="GO" id="GO:0005524">
    <property type="term" value="F:ATP binding"/>
    <property type="evidence" value="ECO:0007669"/>
    <property type="project" value="UniProtKB-KW"/>
</dbReference>
<organism evidence="7 8">
    <name type="scientific">Skermanella cutis</name>
    <dbReference type="NCBI Taxonomy" id="2775420"/>
    <lineage>
        <taxon>Bacteria</taxon>
        <taxon>Pseudomonadati</taxon>
        <taxon>Pseudomonadota</taxon>
        <taxon>Alphaproteobacteria</taxon>
        <taxon>Rhodospirillales</taxon>
        <taxon>Azospirillaceae</taxon>
        <taxon>Skermanella</taxon>
    </lineage>
</organism>
<dbReference type="PROSITE" id="PS50893">
    <property type="entry name" value="ABC_TRANSPORTER_2"/>
    <property type="match status" value="1"/>
</dbReference>
<dbReference type="Pfam" id="PF00005">
    <property type="entry name" value="ABC_tran"/>
    <property type="match status" value="1"/>
</dbReference>
<accession>A0ABX7B905</accession>
<protein>
    <submittedName>
        <fullName evidence="7">ABC transporter ATP-binding protein</fullName>
    </submittedName>
</protein>
<keyword evidence="2" id="KW-0813">Transport</keyword>
<dbReference type="InterPro" id="IPR027417">
    <property type="entry name" value="P-loop_NTPase"/>
</dbReference>
<evidence type="ECO:0000313" key="7">
    <source>
        <dbReference type="EMBL" id="QQP90090.1"/>
    </source>
</evidence>
<name>A0ABX7B905_9PROT</name>
<evidence type="ECO:0000256" key="4">
    <source>
        <dbReference type="ARBA" id="ARBA00022840"/>
    </source>
</evidence>
<dbReference type="InterPro" id="IPR017871">
    <property type="entry name" value="ABC_transporter-like_CS"/>
</dbReference>
<dbReference type="SUPFAM" id="SSF52540">
    <property type="entry name" value="P-loop containing nucleoside triphosphate hydrolases"/>
    <property type="match status" value="1"/>
</dbReference>
<evidence type="ECO:0000259" key="6">
    <source>
        <dbReference type="PROSITE" id="PS50893"/>
    </source>
</evidence>
<keyword evidence="4 7" id="KW-0067">ATP-binding</keyword>
<keyword evidence="5" id="KW-0029">Amino-acid transport</keyword>
<keyword evidence="8" id="KW-1185">Reference proteome</keyword>
<dbReference type="RefSeq" id="WP_201076968.1">
    <property type="nucleotide sequence ID" value="NZ_CP067420.1"/>
</dbReference>
<evidence type="ECO:0000256" key="1">
    <source>
        <dbReference type="ARBA" id="ARBA00005417"/>
    </source>
</evidence>
<dbReference type="EMBL" id="CP067420">
    <property type="protein sequence ID" value="QQP90090.1"/>
    <property type="molecule type" value="Genomic_DNA"/>
</dbReference>
<dbReference type="PROSITE" id="PS00211">
    <property type="entry name" value="ABC_TRANSPORTER_1"/>
    <property type="match status" value="1"/>
</dbReference>
<dbReference type="Proteomes" id="UP000595197">
    <property type="component" value="Chromosome"/>
</dbReference>
<gene>
    <name evidence="7" type="ORF">IGS68_02105</name>
</gene>
<dbReference type="InterPro" id="IPR003439">
    <property type="entry name" value="ABC_transporter-like_ATP-bd"/>
</dbReference>
<evidence type="ECO:0000256" key="2">
    <source>
        <dbReference type="ARBA" id="ARBA00022448"/>
    </source>
</evidence>
<dbReference type="SMART" id="SM00382">
    <property type="entry name" value="AAA"/>
    <property type="match status" value="1"/>
</dbReference>
<dbReference type="PANTHER" id="PTHR43820">
    <property type="entry name" value="HIGH-AFFINITY BRANCHED-CHAIN AMINO ACID TRANSPORT ATP-BINDING PROTEIN LIVF"/>
    <property type="match status" value="1"/>
</dbReference>
<dbReference type="InterPro" id="IPR003593">
    <property type="entry name" value="AAA+_ATPase"/>
</dbReference>